<evidence type="ECO:0000256" key="1">
    <source>
        <dbReference type="SAM" id="Phobius"/>
    </source>
</evidence>
<name>A0A1H8UXX5_9HYPH</name>
<accession>A0A1H8UXX5</accession>
<dbReference type="EMBL" id="FOCV01000037">
    <property type="protein sequence ID" value="SEP08072.1"/>
    <property type="molecule type" value="Genomic_DNA"/>
</dbReference>
<evidence type="ECO:0000313" key="3">
    <source>
        <dbReference type="EMBL" id="SEP08072.1"/>
    </source>
</evidence>
<evidence type="ECO:0000313" key="2">
    <source>
        <dbReference type="EMBL" id="SEI18118.1"/>
    </source>
</evidence>
<reference evidence="2" key="3">
    <citation type="submission" date="2016-10" db="EMBL/GenBank/DDBJ databases">
        <authorList>
            <person name="de Groot N.N."/>
        </authorList>
    </citation>
    <scope>NUCLEOTIDE SEQUENCE [LARGE SCALE GENOMIC DNA]</scope>
    <source>
        <strain evidence="2">CCBAU85039</strain>
    </source>
</reference>
<gene>
    <name evidence="2" type="ORF">RTCCBAU85039_5793</name>
    <name evidence="3" type="ORF">SAMN05216228_103732</name>
</gene>
<keyword evidence="5" id="KW-1185">Reference proteome</keyword>
<organism evidence="2 4">
    <name type="scientific">Rhizobium tibeticum</name>
    <dbReference type="NCBI Taxonomy" id="501024"/>
    <lineage>
        <taxon>Bacteria</taxon>
        <taxon>Pseudomonadati</taxon>
        <taxon>Pseudomonadota</taxon>
        <taxon>Alphaproteobacteria</taxon>
        <taxon>Hyphomicrobiales</taxon>
        <taxon>Rhizobiaceae</taxon>
        <taxon>Rhizobium/Agrobacterium group</taxon>
        <taxon>Rhizobium</taxon>
    </lineage>
</organism>
<reference evidence="3 5" key="2">
    <citation type="submission" date="2016-10" db="EMBL/GenBank/DDBJ databases">
        <authorList>
            <person name="Varghese N."/>
            <person name="Submissions S."/>
        </authorList>
    </citation>
    <scope>NUCLEOTIDE SEQUENCE [LARGE SCALE GENOMIC DNA]</scope>
    <source>
        <strain evidence="3 5">CGMCC 1.7071</strain>
    </source>
</reference>
<dbReference type="EMBL" id="FNXB01000048">
    <property type="protein sequence ID" value="SEI18118.1"/>
    <property type="molecule type" value="Genomic_DNA"/>
</dbReference>
<dbReference type="Proteomes" id="UP000198939">
    <property type="component" value="Unassembled WGS sequence"/>
</dbReference>
<keyword evidence="1" id="KW-0812">Transmembrane</keyword>
<keyword evidence="1" id="KW-1133">Transmembrane helix</keyword>
<protein>
    <submittedName>
        <fullName evidence="2">Uncharacterized protein</fullName>
    </submittedName>
</protein>
<proteinExistence type="predicted"/>
<reference evidence="4" key="1">
    <citation type="submission" date="2016-10" db="EMBL/GenBank/DDBJ databases">
        <authorList>
            <person name="Wibberg D."/>
        </authorList>
    </citation>
    <scope>NUCLEOTIDE SEQUENCE [LARGE SCALE GENOMIC DNA]</scope>
</reference>
<feature type="transmembrane region" description="Helical" evidence="1">
    <location>
        <begin position="16"/>
        <end position="35"/>
    </location>
</feature>
<sequence>MADPDRYSGKPPKRGLGVWILVVMAVALALFAGWFSGYLG</sequence>
<evidence type="ECO:0000313" key="5">
    <source>
        <dbReference type="Proteomes" id="UP000198939"/>
    </source>
</evidence>
<dbReference type="Proteomes" id="UP000183063">
    <property type="component" value="Unassembled WGS sequence"/>
</dbReference>
<dbReference type="AlphaFoldDB" id="A0A1H8UXX5"/>
<keyword evidence="1" id="KW-0472">Membrane</keyword>
<evidence type="ECO:0000313" key="4">
    <source>
        <dbReference type="Proteomes" id="UP000183063"/>
    </source>
</evidence>